<dbReference type="Gene3D" id="3.30.2310.20">
    <property type="entry name" value="RelE-like"/>
    <property type="match status" value="1"/>
</dbReference>
<accession>A0A0R2IA44</accession>
<keyword evidence="3" id="KW-1185">Reference proteome</keyword>
<reference evidence="2 3" key="1">
    <citation type="journal article" date="2015" name="Genome Announc.">
        <title>Expanding the biotechnology potential of lactobacilli through comparative genomics of 213 strains and associated genera.</title>
        <authorList>
            <person name="Sun Z."/>
            <person name="Harris H.M."/>
            <person name="McCann A."/>
            <person name="Guo C."/>
            <person name="Argimon S."/>
            <person name="Zhang W."/>
            <person name="Yang X."/>
            <person name="Jeffery I.B."/>
            <person name="Cooney J.C."/>
            <person name="Kagawa T.F."/>
            <person name="Liu W."/>
            <person name="Song Y."/>
            <person name="Salvetti E."/>
            <person name="Wrobel A."/>
            <person name="Rasinkangas P."/>
            <person name="Parkhill J."/>
            <person name="Rea M.C."/>
            <person name="O'Sullivan O."/>
            <person name="Ritari J."/>
            <person name="Douillard F.P."/>
            <person name="Paul Ross R."/>
            <person name="Yang R."/>
            <person name="Briner A.E."/>
            <person name="Felis G.E."/>
            <person name="de Vos W.M."/>
            <person name="Barrangou R."/>
            <person name="Klaenhammer T.R."/>
            <person name="Caufield P.W."/>
            <person name="Cui Y."/>
            <person name="Zhang H."/>
            <person name="O'Toole P.W."/>
        </authorList>
    </citation>
    <scope>NUCLEOTIDE SEQUENCE [LARGE SCALE GENOMIC DNA]</scope>
    <source>
        <strain evidence="2 3">DSM 17896</strain>
    </source>
</reference>
<evidence type="ECO:0008006" key="4">
    <source>
        <dbReference type="Google" id="ProtNLM"/>
    </source>
</evidence>
<protein>
    <recommendedName>
        <fullName evidence="4">Type II toxin-antitoxin system RelE/ParE family toxin</fullName>
    </recommendedName>
</protein>
<dbReference type="Pfam" id="PF05016">
    <property type="entry name" value="ParE_toxin"/>
    <property type="match status" value="1"/>
</dbReference>
<evidence type="ECO:0000313" key="3">
    <source>
        <dbReference type="Proteomes" id="UP000050934"/>
    </source>
</evidence>
<organism evidence="2 3">
    <name type="scientific">Limosilactobacillus secaliphilus</name>
    <dbReference type="NCBI Taxonomy" id="396268"/>
    <lineage>
        <taxon>Bacteria</taxon>
        <taxon>Bacillati</taxon>
        <taxon>Bacillota</taxon>
        <taxon>Bacilli</taxon>
        <taxon>Lactobacillales</taxon>
        <taxon>Lactobacillaceae</taxon>
        <taxon>Limosilactobacillus</taxon>
    </lineage>
</organism>
<name>A0A0R2IA44_9LACO</name>
<dbReference type="EMBL" id="JQBW01000006">
    <property type="protein sequence ID" value="KRN58983.1"/>
    <property type="molecule type" value="Genomic_DNA"/>
</dbReference>
<dbReference type="PATRIC" id="fig|396268.3.peg.16"/>
<dbReference type="AlphaFoldDB" id="A0A0R2IA44"/>
<dbReference type="RefSeq" id="WP_057740202.1">
    <property type="nucleotide sequence ID" value="NZ_JQBW01000006.1"/>
</dbReference>
<dbReference type="InterPro" id="IPR007712">
    <property type="entry name" value="RelE/ParE_toxin"/>
</dbReference>
<dbReference type="InterPro" id="IPR035093">
    <property type="entry name" value="RelE/ParE_toxin_dom_sf"/>
</dbReference>
<keyword evidence="1" id="KW-1277">Toxin-antitoxin system</keyword>
<gene>
    <name evidence="2" type="ORF">IV45_GL000015</name>
</gene>
<evidence type="ECO:0000256" key="1">
    <source>
        <dbReference type="ARBA" id="ARBA00022649"/>
    </source>
</evidence>
<evidence type="ECO:0000313" key="2">
    <source>
        <dbReference type="EMBL" id="KRN58983.1"/>
    </source>
</evidence>
<comment type="caution">
    <text evidence="2">The sequence shown here is derived from an EMBL/GenBank/DDBJ whole genome shotgun (WGS) entry which is preliminary data.</text>
</comment>
<dbReference type="STRING" id="396268.IV45_GL000015"/>
<proteinExistence type="predicted"/>
<sequence>MKIKYTASFADSLNQIIRYWQDQLKLSDEKIISFVDHIQQKNDLLTRFPRMGKDITNQYQLKRITYRLLIGHSYEIFYRIDGQNGVIIIGAIFSAHQVKVKF</sequence>
<dbReference type="Proteomes" id="UP000050934">
    <property type="component" value="Unassembled WGS sequence"/>
</dbReference>